<organism evidence="2">
    <name type="scientific">freshwater metagenome</name>
    <dbReference type="NCBI Taxonomy" id="449393"/>
    <lineage>
        <taxon>unclassified sequences</taxon>
        <taxon>metagenomes</taxon>
        <taxon>ecological metagenomes</taxon>
    </lineage>
</organism>
<evidence type="ECO:0000313" key="3">
    <source>
        <dbReference type="EMBL" id="CAB4847573.1"/>
    </source>
</evidence>
<dbReference type="AlphaFoldDB" id="A0A6J6L9U6"/>
<sequence>MATIAIYGSGQLGTTVSQLLSAVPHHTVLGPFGRADSANALESGADVVIIATTTRFKDVASDIERAVKAGSNVLVSAEECAYPWAVDAKRADELDALAKSKSVSIAGTGVNPGLIFDSLVLTLLGAAPRGCTVAVRRTVSIAGFGATVLGRIGLGKTPGAFAEAVAKEEILGHAGFPQSMTVVATAMGLKIEKIVKELLPVITEKEIDLPGRFTVKAGESAGVNQTYSAHVGGKVWFTSHFYGHIDLPSLGKTAMDEIELSLDGKVFQTTQLKPGIGSQVGSQNMVANSIQRIIHARSGWVTTAEMQPAYPEDLKQ</sequence>
<dbReference type="InterPro" id="IPR045760">
    <property type="entry name" value="DAP_DH_C"/>
</dbReference>
<dbReference type="InterPro" id="IPR036291">
    <property type="entry name" value="NAD(P)-bd_dom_sf"/>
</dbReference>
<proteinExistence type="predicted"/>
<dbReference type="EMBL" id="CAEZWS010000008">
    <property type="protein sequence ID" value="CAB4658777.1"/>
    <property type="molecule type" value="Genomic_DNA"/>
</dbReference>
<accession>A0A6J6L9U6</accession>
<reference evidence="2" key="1">
    <citation type="submission" date="2020-05" db="EMBL/GenBank/DDBJ databases">
        <authorList>
            <person name="Chiriac C."/>
            <person name="Salcher M."/>
            <person name="Ghai R."/>
            <person name="Kavagutti S V."/>
        </authorList>
    </citation>
    <scope>NUCLEOTIDE SEQUENCE</scope>
</reference>
<gene>
    <name evidence="2" type="ORF">UFOPK2288_00292</name>
    <name evidence="3" type="ORF">UFOPK3287_00150</name>
</gene>
<name>A0A6J6L9U6_9ZZZZ</name>
<feature type="domain" description="2,4-diaminopentanoate dehydrogenase C-terminal" evidence="1">
    <location>
        <begin position="114"/>
        <end position="306"/>
    </location>
</feature>
<protein>
    <submittedName>
        <fullName evidence="2">Unannotated protein</fullName>
    </submittedName>
</protein>
<dbReference type="Pfam" id="PF19328">
    <property type="entry name" value="DAP_DH_C"/>
    <property type="match status" value="1"/>
</dbReference>
<dbReference type="SUPFAM" id="SSF51735">
    <property type="entry name" value="NAD(P)-binding Rossmann-fold domains"/>
    <property type="match status" value="1"/>
</dbReference>
<evidence type="ECO:0000259" key="1">
    <source>
        <dbReference type="Pfam" id="PF19328"/>
    </source>
</evidence>
<dbReference type="EMBL" id="CAFBJH010000005">
    <property type="protein sequence ID" value="CAB4847573.1"/>
    <property type="molecule type" value="Genomic_DNA"/>
</dbReference>
<evidence type="ECO:0000313" key="2">
    <source>
        <dbReference type="EMBL" id="CAB4658777.1"/>
    </source>
</evidence>